<evidence type="ECO:0000313" key="1">
    <source>
        <dbReference type="EMBL" id="QJA86455.1"/>
    </source>
</evidence>
<sequence length="141" mass="14477">MAKTFDDGIVPVAFYADEDLSGKLYYAVKPASTPNYVKTANGASDPMPIGILQDDNGASVGMAVSVKTMGWTKALVAACDVAGNTCIITFGKFLHAGSDGKLYASGSGLYAQARSGDALTTGSAILNVFWMPIGACAHDAS</sequence>
<organism evidence="1">
    <name type="scientific">viral metagenome</name>
    <dbReference type="NCBI Taxonomy" id="1070528"/>
    <lineage>
        <taxon>unclassified sequences</taxon>
        <taxon>metagenomes</taxon>
        <taxon>organismal metagenomes</taxon>
    </lineage>
</organism>
<reference evidence="1" key="1">
    <citation type="submission" date="2020-03" db="EMBL/GenBank/DDBJ databases">
        <title>The deep terrestrial virosphere.</title>
        <authorList>
            <person name="Holmfeldt K."/>
            <person name="Nilsson E."/>
            <person name="Simone D."/>
            <person name="Lopez-Fernandez M."/>
            <person name="Wu X."/>
            <person name="de Brujin I."/>
            <person name="Lundin D."/>
            <person name="Andersson A."/>
            <person name="Bertilsson S."/>
            <person name="Dopson M."/>
        </authorList>
    </citation>
    <scope>NUCLEOTIDE SEQUENCE</scope>
    <source>
        <strain evidence="1">MM415B02079</strain>
    </source>
</reference>
<proteinExistence type="predicted"/>
<evidence type="ECO:0008006" key="2">
    <source>
        <dbReference type="Google" id="ProtNLM"/>
    </source>
</evidence>
<dbReference type="AlphaFoldDB" id="A0A6M3KZ31"/>
<name>A0A6M3KZ31_9ZZZZ</name>
<gene>
    <name evidence="1" type="ORF">MM415B02079_0009</name>
</gene>
<accession>A0A6M3KZ31</accession>
<protein>
    <recommendedName>
        <fullName evidence="2">Head decoration protein</fullName>
    </recommendedName>
</protein>
<dbReference type="EMBL" id="MT142635">
    <property type="protein sequence ID" value="QJA86455.1"/>
    <property type="molecule type" value="Genomic_DNA"/>
</dbReference>